<feature type="transmembrane region" description="Helical" evidence="10">
    <location>
        <begin position="155"/>
        <end position="181"/>
    </location>
</feature>
<feature type="transmembrane region" description="Helical" evidence="10">
    <location>
        <begin position="187"/>
        <end position="208"/>
    </location>
</feature>
<evidence type="ECO:0000256" key="10">
    <source>
        <dbReference type="HAMAP-Rule" id="MF_01464"/>
    </source>
</evidence>
<comment type="caution">
    <text evidence="12">The sequence shown here is derived from an EMBL/GenBank/DDBJ whole genome shotgun (WGS) entry which is preliminary data.</text>
</comment>
<dbReference type="PATRIC" id="fig|1619031.3.peg.509"/>
<protein>
    <recommendedName>
        <fullName evidence="10">Protein-export membrane protein SecF</fullName>
    </recommendedName>
</protein>
<dbReference type="InterPro" id="IPR022646">
    <property type="entry name" value="SecD/SecF_CS"/>
</dbReference>
<name>A0A0G0P3B5_9BACT</name>
<feature type="transmembrane region" description="Helical" evidence="10">
    <location>
        <begin position="263"/>
        <end position="290"/>
    </location>
</feature>
<dbReference type="PRINTS" id="PR01755">
    <property type="entry name" value="SECFTRNLCASE"/>
</dbReference>
<evidence type="ECO:0000256" key="2">
    <source>
        <dbReference type="ARBA" id="ARBA00022448"/>
    </source>
</evidence>
<evidence type="ECO:0000259" key="11">
    <source>
        <dbReference type="PROSITE" id="PS50156"/>
    </source>
</evidence>
<evidence type="ECO:0000256" key="8">
    <source>
        <dbReference type="ARBA" id="ARBA00023010"/>
    </source>
</evidence>
<comment type="subunit">
    <text evidence="10">Forms a complex with SecD. Part of the essential Sec protein translocation apparatus which comprises SecA, SecYEG and auxiliary proteins SecDF. Other proteins may also be involved.</text>
</comment>
<keyword evidence="8 10" id="KW-0811">Translocation</keyword>
<keyword evidence="5 10" id="KW-0812">Transmembrane</keyword>
<keyword evidence="9 10" id="KW-0472">Membrane</keyword>
<comment type="subcellular location">
    <subcellularLocation>
        <location evidence="1 10">Cell membrane</location>
        <topology evidence="1 10">Multi-pass membrane protein</topology>
    </subcellularLocation>
</comment>
<dbReference type="AlphaFoldDB" id="A0A0G0P3B5"/>
<dbReference type="InterPro" id="IPR022645">
    <property type="entry name" value="SecD/SecF_bac"/>
</dbReference>
<evidence type="ECO:0000313" key="12">
    <source>
        <dbReference type="EMBL" id="KKR22774.1"/>
    </source>
</evidence>
<keyword evidence="3 10" id="KW-1003">Cell membrane</keyword>
<dbReference type="PROSITE" id="PS50156">
    <property type="entry name" value="SSD"/>
    <property type="match status" value="1"/>
</dbReference>
<dbReference type="GO" id="GO:0065002">
    <property type="term" value="P:intracellular protein transmembrane transport"/>
    <property type="evidence" value="ECO:0007669"/>
    <property type="project" value="UniProtKB-UniRule"/>
</dbReference>
<feature type="transmembrane region" description="Helical" evidence="10">
    <location>
        <begin position="239"/>
        <end position="257"/>
    </location>
</feature>
<keyword evidence="7 10" id="KW-1133">Transmembrane helix</keyword>
<dbReference type="HAMAP" id="MF_01464_B">
    <property type="entry name" value="SecF_B"/>
    <property type="match status" value="1"/>
</dbReference>
<keyword evidence="6 10" id="KW-0653">Protein transport</keyword>
<comment type="similarity">
    <text evidence="10">Belongs to the SecD/SecF family. SecF subfamily.</text>
</comment>
<evidence type="ECO:0000313" key="13">
    <source>
        <dbReference type="Proteomes" id="UP000034764"/>
    </source>
</evidence>
<dbReference type="NCBIfam" id="TIGR00966">
    <property type="entry name" value="transloc_SecF"/>
    <property type="match status" value="1"/>
</dbReference>
<comment type="function">
    <text evidence="10">Part of the Sec protein translocase complex. Interacts with the SecYEG preprotein conducting channel. SecDF uses the proton motive force (PMF) to complete protein translocation after the ATP-dependent function of SecA.</text>
</comment>
<sequence>MKAIYKIVFIFSVVITIVAIVCVFSYGLKLGVDFRGGSIIELEFANARPQIGEIQKELDGLQLKELSINFAGTSGVIIKTSELSEAAHQQILINLKTKFGETNIDEKRFDSIGPTIGQELKSRSILAIIIVLIAVIIYIALVFRKLSRTLSPWAMGISAVAALIHDVAIPMGVFAILGRFYNVEMGAIFLAAALTILGYSVSDTVVVFDRVRENIVRGKAKEDFGLTVHHSIMQTLSRSLNTTFTTLFALIAIYLFGGESVKYFALALIIGIFLGAYSSIFIASPILVWWTNRRRRP</sequence>
<dbReference type="SUPFAM" id="SSF82866">
    <property type="entry name" value="Multidrug efflux transporter AcrB transmembrane domain"/>
    <property type="match status" value="1"/>
</dbReference>
<dbReference type="PANTHER" id="PTHR30081:SF8">
    <property type="entry name" value="PROTEIN TRANSLOCASE SUBUNIT SECF"/>
    <property type="match status" value="1"/>
</dbReference>
<dbReference type="InterPro" id="IPR022813">
    <property type="entry name" value="SecD/SecF_arch_bac"/>
</dbReference>
<dbReference type="InterPro" id="IPR048634">
    <property type="entry name" value="SecD_SecF_C"/>
</dbReference>
<dbReference type="Pfam" id="PF02355">
    <property type="entry name" value="SecD_SecF_C"/>
    <property type="match status" value="1"/>
</dbReference>
<accession>A0A0G0P3B5</accession>
<gene>
    <name evidence="10" type="primary">secF</name>
    <name evidence="12" type="ORF">UT53_C0033G0002</name>
</gene>
<evidence type="ECO:0000256" key="9">
    <source>
        <dbReference type="ARBA" id="ARBA00023136"/>
    </source>
</evidence>
<dbReference type="InterPro" id="IPR005665">
    <property type="entry name" value="SecF_bac"/>
</dbReference>
<dbReference type="InterPro" id="IPR000731">
    <property type="entry name" value="SSD"/>
</dbReference>
<dbReference type="GO" id="GO:0015450">
    <property type="term" value="F:protein-transporting ATPase activity"/>
    <property type="evidence" value="ECO:0007669"/>
    <property type="project" value="InterPro"/>
</dbReference>
<dbReference type="GO" id="GO:0006605">
    <property type="term" value="P:protein targeting"/>
    <property type="evidence" value="ECO:0007669"/>
    <property type="project" value="UniProtKB-UniRule"/>
</dbReference>
<evidence type="ECO:0000256" key="7">
    <source>
        <dbReference type="ARBA" id="ARBA00022989"/>
    </source>
</evidence>
<evidence type="ECO:0000256" key="3">
    <source>
        <dbReference type="ARBA" id="ARBA00022475"/>
    </source>
</evidence>
<keyword evidence="4" id="KW-0997">Cell inner membrane</keyword>
<organism evidence="12 13">
    <name type="scientific">Candidatus Yanofskybacteria bacterium GW2011_GWD2_39_48</name>
    <dbReference type="NCBI Taxonomy" id="1619031"/>
    <lineage>
        <taxon>Bacteria</taxon>
        <taxon>Candidatus Yanofskyibacteriota</taxon>
    </lineage>
</organism>
<proteinExistence type="inferred from homology"/>
<dbReference type="Pfam" id="PF07549">
    <property type="entry name" value="Sec_GG"/>
    <property type="match status" value="1"/>
</dbReference>
<feature type="transmembrane region" description="Helical" evidence="10">
    <location>
        <begin position="124"/>
        <end position="143"/>
    </location>
</feature>
<keyword evidence="2 10" id="KW-0813">Transport</keyword>
<evidence type="ECO:0000256" key="1">
    <source>
        <dbReference type="ARBA" id="ARBA00004651"/>
    </source>
</evidence>
<feature type="transmembrane region" description="Helical" evidence="10">
    <location>
        <begin position="7"/>
        <end position="28"/>
    </location>
</feature>
<feature type="domain" description="SSD" evidence="11">
    <location>
        <begin position="124"/>
        <end position="289"/>
    </location>
</feature>
<dbReference type="EMBL" id="LBXD01000033">
    <property type="protein sequence ID" value="KKR22774.1"/>
    <property type="molecule type" value="Genomic_DNA"/>
</dbReference>
<dbReference type="GO" id="GO:0005886">
    <property type="term" value="C:plasma membrane"/>
    <property type="evidence" value="ECO:0007669"/>
    <property type="project" value="UniProtKB-SubCell"/>
</dbReference>
<dbReference type="InterPro" id="IPR055344">
    <property type="entry name" value="SecD_SecF_C_bact"/>
</dbReference>
<dbReference type="GO" id="GO:0043952">
    <property type="term" value="P:protein transport by the Sec complex"/>
    <property type="evidence" value="ECO:0007669"/>
    <property type="project" value="UniProtKB-UniRule"/>
</dbReference>
<dbReference type="NCBIfam" id="TIGR00916">
    <property type="entry name" value="2A0604s01"/>
    <property type="match status" value="1"/>
</dbReference>
<dbReference type="Proteomes" id="UP000034764">
    <property type="component" value="Unassembled WGS sequence"/>
</dbReference>
<reference evidence="12 13" key="1">
    <citation type="journal article" date="2015" name="Nature">
        <title>rRNA introns, odd ribosomes, and small enigmatic genomes across a large radiation of phyla.</title>
        <authorList>
            <person name="Brown C.T."/>
            <person name="Hug L.A."/>
            <person name="Thomas B.C."/>
            <person name="Sharon I."/>
            <person name="Castelle C.J."/>
            <person name="Singh A."/>
            <person name="Wilkins M.J."/>
            <person name="Williams K.H."/>
            <person name="Banfield J.F."/>
        </authorList>
    </citation>
    <scope>NUCLEOTIDE SEQUENCE [LARGE SCALE GENOMIC DNA]</scope>
</reference>
<evidence type="ECO:0000256" key="5">
    <source>
        <dbReference type="ARBA" id="ARBA00022692"/>
    </source>
</evidence>
<evidence type="ECO:0000256" key="6">
    <source>
        <dbReference type="ARBA" id="ARBA00022927"/>
    </source>
</evidence>
<dbReference type="Gene3D" id="1.20.1640.10">
    <property type="entry name" value="Multidrug efflux transporter AcrB transmembrane domain"/>
    <property type="match status" value="1"/>
</dbReference>
<dbReference type="PANTHER" id="PTHR30081">
    <property type="entry name" value="PROTEIN-EXPORT MEMBRANE PROTEIN SEC"/>
    <property type="match status" value="1"/>
</dbReference>
<evidence type="ECO:0000256" key="4">
    <source>
        <dbReference type="ARBA" id="ARBA00022519"/>
    </source>
</evidence>